<sequence>MASQPKRAPNFQALHSIIIFVFVIITILIPFVSSSDSAVAPASPATNTVAKQSEAVALLKWKASLDNQTQSPFHHGMKAVIALGSELVATMPVKNSLFGSIPQEVGLLRSLIDLELSKNNLTGSIPASIGNLTNLKTLYLYENSLSGSIPQEVGLLRSLTDLELAKTISRDQSPLH</sequence>
<keyword evidence="3" id="KW-1133">Transmembrane helix</keyword>
<organism evidence="4 5">
    <name type="scientific">Rhododendron simsii</name>
    <name type="common">Sims's rhododendron</name>
    <dbReference type="NCBI Taxonomy" id="118357"/>
    <lineage>
        <taxon>Eukaryota</taxon>
        <taxon>Viridiplantae</taxon>
        <taxon>Streptophyta</taxon>
        <taxon>Embryophyta</taxon>
        <taxon>Tracheophyta</taxon>
        <taxon>Spermatophyta</taxon>
        <taxon>Magnoliopsida</taxon>
        <taxon>eudicotyledons</taxon>
        <taxon>Gunneridae</taxon>
        <taxon>Pentapetalae</taxon>
        <taxon>asterids</taxon>
        <taxon>Ericales</taxon>
        <taxon>Ericaceae</taxon>
        <taxon>Ericoideae</taxon>
        <taxon>Rhodoreae</taxon>
        <taxon>Rhododendron</taxon>
    </lineage>
</organism>
<dbReference type="Pfam" id="PF00560">
    <property type="entry name" value="LRR_1"/>
    <property type="match status" value="2"/>
</dbReference>
<evidence type="ECO:0000313" key="5">
    <source>
        <dbReference type="Proteomes" id="UP000626092"/>
    </source>
</evidence>
<dbReference type="Proteomes" id="UP000626092">
    <property type="component" value="Unassembled WGS sequence"/>
</dbReference>
<dbReference type="PANTHER" id="PTHR48064">
    <property type="entry name" value="OS01G0750400 PROTEIN"/>
    <property type="match status" value="1"/>
</dbReference>
<dbReference type="PANTHER" id="PTHR48064:SF6">
    <property type="entry name" value="RECEPTOR-LIKE PROTEIN KINASE 2"/>
    <property type="match status" value="1"/>
</dbReference>
<evidence type="ECO:0000256" key="1">
    <source>
        <dbReference type="ARBA" id="ARBA00022614"/>
    </source>
</evidence>
<gene>
    <name evidence="4" type="ORF">RHSIM_RhsimUnG0062400</name>
</gene>
<dbReference type="SUPFAM" id="SSF52058">
    <property type="entry name" value="L domain-like"/>
    <property type="match status" value="1"/>
</dbReference>
<feature type="transmembrane region" description="Helical" evidence="3">
    <location>
        <begin position="12"/>
        <end position="32"/>
    </location>
</feature>
<evidence type="ECO:0000313" key="4">
    <source>
        <dbReference type="EMBL" id="KAF7115193.1"/>
    </source>
</evidence>
<keyword evidence="2" id="KW-0677">Repeat</keyword>
<keyword evidence="5" id="KW-1185">Reference proteome</keyword>
<evidence type="ECO:0000256" key="2">
    <source>
        <dbReference type="ARBA" id="ARBA00022737"/>
    </source>
</evidence>
<comment type="caution">
    <text evidence="4">The sequence shown here is derived from an EMBL/GenBank/DDBJ whole genome shotgun (WGS) entry which is preliminary data.</text>
</comment>
<dbReference type="Gene3D" id="3.80.10.10">
    <property type="entry name" value="Ribonuclease Inhibitor"/>
    <property type="match status" value="1"/>
</dbReference>
<dbReference type="OrthoDB" id="1939111at2759"/>
<dbReference type="InterPro" id="IPR032675">
    <property type="entry name" value="LRR_dom_sf"/>
</dbReference>
<dbReference type="AlphaFoldDB" id="A0A834FX20"/>
<proteinExistence type="predicted"/>
<keyword evidence="3" id="KW-0472">Membrane</keyword>
<dbReference type="FunFam" id="3.80.10.10:FF:000383">
    <property type="entry name" value="Leucine-rich repeat receptor protein kinase EMS1"/>
    <property type="match status" value="1"/>
</dbReference>
<dbReference type="InterPro" id="IPR001611">
    <property type="entry name" value="Leu-rich_rpt"/>
</dbReference>
<protein>
    <submittedName>
        <fullName evidence="4">Uncharacterized protein</fullName>
    </submittedName>
</protein>
<keyword evidence="3" id="KW-0812">Transmembrane</keyword>
<dbReference type="InterPro" id="IPR053038">
    <property type="entry name" value="RLP_Defense"/>
</dbReference>
<dbReference type="EMBL" id="WJXA01000164">
    <property type="protein sequence ID" value="KAF7115193.1"/>
    <property type="molecule type" value="Genomic_DNA"/>
</dbReference>
<accession>A0A834FX20</accession>
<evidence type="ECO:0000256" key="3">
    <source>
        <dbReference type="SAM" id="Phobius"/>
    </source>
</evidence>
<keyword evidence="1" id="KW-0433">Leucine-rich repeat</keyword>
<name>A0A834FX20_RHOSS</name>
<reference evidence="4" key="1">
    <citation type="submission" date="2019-11" db="EMBL/GenBank/DDBJ databases">
        <authorList>
            <person name="Liu Y."/>
            <person name="Hou J."/>
            <person name="Li T.-Q."/>
            <person name="Guan C.-H."/>
            <person name="Wu X."/>
            <person name="Wu H.-Z."/>
            <person name="Ling F."/>
            <person name="Zhang R."/>
            <person name="Shi X.-G."/>
            <person name="Ren J.-P."/>
            <person name="Chen E.-F."/>
            <person name="Sun J.-M."/>
        </authorList>
    </citation>
    <scope>NUCLEOTIDE SEQUENCE</scope>
    <source>
        <strain evidence="4">Adult_tree_wgs_1</strain>
        <tissue evidence="4">Leaves</tissue>
    </source>
</reference>